<feature type="domain" description="RlpA-like protein double-psi beta-barrel" evidence="3">
    <location>
        <begin position="66"/>
        <end position="115"/>
    </location>
</feature>
<evidence type="ECO:0000256" key="2">
    <source>
        <dbReference type="SAM" id="SignalP"/>
    </source>
</evidence>
<gene>
    <name evidence="4" type="ORF">DNF11_0224</name>
</gene>
<dbReference type="AlphaFoldDB" id="A0A3G2RZM4"/>
<dbReference type="PANTHER" id="PTHR31836:SF27">
    <property type="entry name" value="RLPA-LIKE PROTEIN DOUBLE-PSI BETA-BARREL DOMAIN-CONTAINING PROTEIN"/>
    <property type="match status" value="1"/>
</dbReference>
<accession>A0A3G2RZM4</accession>
<evidence type="ECO:0000256" key="1">
    <source>
        <dbReference type="ARBA" id="ARBA00022729"/>
    </source>
</evidence>
<organism evidence="4 5">
    <name type="scientific">Malassezia restricta (strain ATCC 96810 / NBRC 103918 / CBS 7877)</name>
    <name type="common">Seborrheic dermatitis infection agent</name>
    <dbReference type="NCBI Taxonomy" id="425264"/>
    <lineage>
        <taxon>Eukaryota</taxon>
        <taxon>Fungi</taxon>
        <taxon>Dikarya</taxon>
        <taxon>Basidiomycota</taxon>
        <taxon>Ustilaginomycotina</taxon>
        <taxon>Malasseziomycetes</taxon>
        <taxon>Malasseziales</taxon>
        <taxon>Malasseziaceae</taxon>
        <taxon>Malassezia</taxon>
    </lineage>
</organism>
<name>A0A3G2RZM4_MALR7</name>
<proteinExistence type="predicted"/>
<keyword evidence="5" id="KW-1185">Reference proteome</keyword>
<evidence type="ECO:0000313" key="5">
    <source>
        <dbReference type="Proteomes" id="UP000269793"/>
    </source>
</evidence>
<keyword evidence="1 2" id="KW-0732">Signal</keyword>
<dbReference type="InterPro" id="IPR009009">
    <property type="entry name" value="RlpA-like_DPBB"/>
</dbReference>
<evidence type="ECO:0000259" key="3">
    <source>
        <dbReference type="Pfam" id="PF03330"/>
    </source>
</evidence>
<dbReference type="OrthoDB" id="406505at2759"/>
<dbReference type="InterPro" id="IPR051477">
    <property type="entry name" value="Expansin_CellWall"/>
</dbReference>
<evidence type="ECO:0000313" key="4">
    <source>
        <dbReference type="EMBL" id="AYO41174.1"/>
    </source>
</evidence>
<reference evidence="4 5" key="1">
    <citation type="submission" date="2018-10" db="EMBL/GenBank/DDBJ databases">
        <title>Complete genome sequence of Malassezia restricta CBS 7877.</title>
        <authorList>
            <person name="Morand S.C."/>
            <person name="Bertignac M."/>
            <person name="Iltis A."/>
            <person name="Kolder I."/>
            <person name="Pirovano W."/>
            <person name="Jourdain R."/>
            <person name="Clavaud C."/>
        </authorList>
    </citation>
    <scope>NUCLEOTIDE SEQUENCE [LARGE SCALE GENOMIC DNA]</scope>
    <source>
        <strain evidence="4 5">CBS 7877</strain>
    </source>
</reference>
<dbReference type="EMBL" id="CP033148">
    <property type="protein sequence ID" value="AYO41174.1"/>
    <property type="molecule type" value="Genomic_DNA"/>
</dbReference>
<dbReference type="STRING" id="425264.A0A3G2RZM4"/>
<dbReference type="PANTHER" id="PTHR31836">
    <property type="match status" value="1"/>
</dbReference>
<dbReference type="Pfam" id="PF03330">
    <property type="entry name" value="DPBB_1"/>
    <property type="match status" value="1"/>
</dbReference>
<dbReference type="CDD" id="cd22191">
    <property type="entry name" value="DPBB_RlpA_EXP_N-like"/>
    <property type="match status" value="1"/>
</dbReference>
<protein>
    <submittedName>
        <fullName evidence="4">Rare lipoprotein A (RlpA)-like double-psi beta-barrel</fullName>
    </submittedName>
</protein>
<sequence>MRSAFIASIFALAASTVLAAPAKREFHNRAAKLSWYAGYMMDEPYCGGAPPSDDDMVVATSFDMPYKCGDKLTFEYYGNHATVTVRDRCETCHGEWFDLSKGAFAALTDLEVGVLENVDYWSH</sequence>
<feature type="chain" id="PRO_5018012507" evidence="2">
    <location>
        <begin position="20"/>
        <end position="123"/>
    </location>
</feature>
<dbReference type="InterPro" id="IPR036908">
    <property type="entry name" value="RlpA-like_sf"/>
</dbReference>
<dbReference type="SUPFAM" id="SSF50685">
    <property type="entry name" value="Barwin-like endoglucanases"/>
    <property type="match status" value="1"/>
</dbReference>
<dbReference type="Gene3D" id="2.40.40.10">
    <property type="entry name" value="RlpA-like domain"/>
    <property type="match status" value="1"/>
</dbReference>
<dbReference type="Proteomes" id="UP000269793">
    <property type="component" value="Chromosome I"/>
</dbReference>
<feature type="signal peptide" evidence="2">
    <location>
        <begin position="1"/>
        <end position="19"/>
    </location>
</feature>
<keyword evidence="4" id="KW-0449">Lipoprotein</keyword>
<dbReference type="VEuPathDB" id="FungiDB:DNF11_0224"/>